<evidence type="ECO:0000313" key="9">
    <source>
        <dbReference type="EMBL" id="MDR6938879.1"/>
    </source>
</evidence>
<feature type="signal peptide" evidence="7">
    <location>
        <begin position="1"/>
        <end position="25"/>
    </location>
</feature>
<evidence type="ECO:0000256" key="6">
    <source>
        <dbReference type="PROSITE-ProRule" id="PRU00277"/>
    </source>
</evidence>
<evidence type="ECO:0000256" key="3">
    <source>
        <dbReference type="ARBA" id="ARBA00013194"/>
    </source>
</evidence>
<dbReference type="GO" id="GO:0003755">
    <property type="term" value="F:peptidyl-prolyl cis-trans isomerase activity"/>
    <property type="evidence" value="ECO:0007669"/>
    <property type="project" value="UniProtKB-EC"/>
</dbReference>
<dbReference type="PANTHER" id="PTHR43811:SF19">
    <property type="entry name" value="39 KDA FK506-BINDING NUCLEAR PROTEIN"/>
    <property type="match status" value="1"/>
</dbReference>
<evidence type="ECO:0000259" key="8">
    <source>
        <dbReference type="PROSITE" id="PS50059"/>
    </source>
</evidence>
<dbReference type="PROSITE" id="PS51257">
    <property type="entry name" value="PROKAR_LIPOPROTEIN"/>
    <property type="match status" value="1"/>
</dbReference>
<gene>
    <name evidence="9" type="ORF">J2S36_000422</name>
</gene>
<comment type="catalytic activity">
    <reaction evidence="1 6">
        <text>[protein]-peptidylproline (omega=180) = [protein]-peptidylproline (omega=0)</text>
        <dbReference type="Rhea" id="RHEA:16237"/>
        <dbReference type="Rhea" id="RHEA-COMP:10747"/>
        <dbReference type="Rhea" id="RHEA-COMP:10748"/>
        <dbReference type="ChEBI" id="CHEBI:83833"/>
        <dbReference type="ChEBI" id="CHEBI:83834"/>
        <dbReference type="EC" id="5.2.1.8"/>
    </reaction>
</comment>
<evidence type="ECO:0000256" key="4">
    <source>
        <dbReference type="ARBA" id="ARBA00023110"/>
    </source>
</evidence>
<evidence type="ECO:0000256" key="1">
    <source>
        <dbReference type="ARBA" id="ARBA00000971"/>
    </source>
</evidence>
<evidence type="ECO:0000313" key="10">
    <source>
        <dbReference type="Proteomes" id="UP001266099"/>
    </source>
</evidence>
<proteinExistence type="inferred from homology"/>
<feature type="domain" description="PPIase FKBP-type" evidence="8">
    <location>
        <begin position="86"/>
        <end position="175"/>
    </location>
</feature>
<organism evidence="9 10">
    <name type="scientific">Arcanobacterium hippocoleae</name>
    <dbReference type="NCBI Taxonomy" id="149017"/>
    <lineage>
        <taxon>Bacteria</taxon>
        <taxon>Bacillati</taxon>
        <taxon>Actinomycetota</taxon>
        <taxon>Actinomycetes</taxon>
        <taxon>Actinomycetales</taxon>
        <taxon>Actinomycetaceae</taxon>
        <taxon>Arcanobacterium</taxon>
    </lineage>
</organism>
<name>A0ABU1T0I4_9ACTO</name>
<evidence type="ECO:0000256" key="2">
    <source>
        <dbReference type="ARBA" id="ARBA00006577"/>
    </source>
</evidence>
<feature type="chain" id="PRO_5045567025" description="peptidylprolyl isomerase" evidence="7">
    <location>
        <begin position="26"/>
        <end position="323"/>
    </location>
</feature>
<evidence type="ECO:0000256" key="5">
    <source>
        <dbReference type="ARBA" id="ARBA00023235"/>
    </source>
</evidence>
<comment type="similarity">
    <text evidence="2">Belongs to the FKBP-type PPIase family.</text>
</comment>
<dbReference type="Pfam" id="PF00254">
    <property type="entry name" value="FKBP_C"/>
    <property type="match status" value="1"/>
</dbReference>
<keyword evidence="10" id="KW-1185">Reference proteome</keyword>
<dbReference type="InterPro" id="IPR046357">
    <property type="entry name" value="PPIase_dom_sf"/>
</dbReference>
<evidence type="ECO:0000256" key="7">
    <source>
        <dbReference type="SAM" id="SignalP"/>
    </source>
</evidence>
<keyword evidence="5 6" id="KW-0413">Isomerase</keyword>
<sequence length="323" mass="34265">MKNRIFAALAVGTSLLIGISGCNQAAQQSQEGKSENKAQQAEWKDVNLQTQTKDGVVSLVFPDTKPPKDLVVQVLKEGTGAEVAAKDFVIANYTGQVWGNEKHFDSSFKRGAPSGFSLERVIEGWTKGIAGHKVGSQLIVIVPPEMGYGKAGGNANAGIGADDVIAFYVEIVDSYALNQANDPNAVVEADLQALPVAITGENGKPAQVKVKDGQEPPKEPGITVISRGSGALVQEKNASVYVQYAMSLWDNSVSESTYGKYGPQEVRMGDGSMFDVLKGIPIGSRVLITTPQIQESAKDKPAAILVDILGQLPQAELQDPAEK</sequence>
<accession>A0ABU1T0I4</accession>
<dbReference type="EMBL" id="JAVDUJ010000001">
    <property type="protein sequence ID" value="MDR6938879.1"/>
    <property type="molecule type" value="Genomic_DNA"/>
</dbReference>
<protein>
    <recommendedName>
        <fullName evidence="3 6">peptidylprolyl isomerase</fullName>
        <ecNumber evidence="3 6">5.2.1.8</ecNumber>
    </recommendedName>
</protein>
<dbReference type="EC" id="5.2.1.8" evidence="3 6"/>
<dbReference type="InterPro" id="IPR001179">
    <property type="entry name" value="PPIase_FKBP_dom"/>
</dbReference>
<dbReference type="PANTHER" id="PTHR43811">
    <property type="entry name" value="FKBP-TYPE PEPTIDYL-PROLYL CIS-TRANS ISOMERASE FKPA"/>
    <property type="match status" value="1"/>
</dbReference>
<reference evidence="9 10" key="1">
    <citation type="submission" date="2023-07" db="EMBL/GenBank/DDBJ databases">
        <title>Sequencing the genomes of 1000 actinobacteria strains.</title>
        <authorList>
            <person name="Klenk H.-P."/>
        </authorList>
    </citation>
    <scope>NUCLEOTIDE SEQUENCE [LARGE SCALE GENOMIC DNA]</scope>
    <source>
        <strain evidence="9 10">DSM 15539</strain>
    </source>
</reference>
<dbReference type="RefSeq" id="WP_309955050.1">
    <property type="nucleotide sequence ID" value="NZ_JAVDUJ010000001.1"/>
</dbReference>
<dbReference type="PROSITE" id="PS50059">
    <property type="entry name" value="FKBP_PPIASE"/>
    <property type="match status" value="1"/>
</dbReference>
<keyword evidence="4 6" id="KW-0697">Rotamase</keyword>
<comment type="caution">
    <text evidence="9">The sequence shown here is derived from an EMBL/GenBank/DDBJ whole genome shotgun (WGS) entry which is preliminary data.</text>
</comment>
<keyword evidence="7" id="KW-0732">Signal</keyword>
<dbReference type="SUPFAM" id="SSF54534">
    <property type="entry name" value="FKBP-like"/>
    <property type="match status" value="2"/>
</dbReference>
<dbReference type="Gene3D" id="3.10.50.40">
    <property type="match status" value="2"/>
</dbReference>
<dbReference type="Proteomes" id="UP001266099">
    <property type="component" value="Unassembled WGS sequence"/>
</dbReference>